<dbReference type="InterPro" id="IPR003594">
    <property type="entry name" value="HATPase_dom"/>
</dbReference>
<dbReference type="PANTHER" id="PTHR35526">
    <property type="entry name" value="ANTI-SIGMA-F FACTOR RSBW-RELATED"/>
    <property type="match status" value="1"/>
</dbReference>
<keyword evidence="1" id="KW-0723">Serine/threonine-protein kinase</keyword>
<dbReference type="CDD" id="cd16936">
    <property type="entry name" value="HATPase_RsbW-like"/>
    <property type="match status" value="1"/>
</dbReference>
<evidence type="ECO:0000256" key="1">
    <source>
        <dbReference type="ARBA" id="ARBA00022527"/>
    </source>
</evidence>
<evidence type="ECO:0000259" key="2">
    <source>
        <dbReference type="Pfam" id="PF13581"/>
    </source>
</evidence>
<dbReference type="Pfam" id="PF13581">
    <property type="entry name" value="HATPase_c_2"/>
    <property type="match status" value="1"/>
</dbReference>
<keyword evidence="3" id="KW-0547">Nucleotide-binding</keyword>
<accession>A0ABY3H6P0</accession>
<protein>
    <submittedName>
        <fullName evidence="3">ATP-binding protein</fullName>
    </submittedName>
</protein>
<dbReference type="RefSeq" id="WP_146581197.1">
    <property type="nucleotide sequence ID" value="NZ_VOGX01000018.1"/>
</dbReference>
<dbReference type="SUPFAM" id="SSF55874">
    <property type="entry name" value="ATPase domain of HSP90 chaperone/DNA topoisomerase II/histidine kinase"/>
    <property type="match status" value="1"/>
</dbReference>
<feature type="domain" description="Histidine kinase/HSP90-like ATPase" evidence="2">
    <location>
        <begin position="28"/>
        <end position="124"/>
    </location>
</feature>
<sequence length="146" mass="16267">MFQEPPTRTDICCHPAEGPPPILVLAGEPQPARAARRFVAEYLAHHVPEAAEEHVNTVVLVACELAGNAIRYGTEPGDFFRVVIGADARRTRVEVHDPVRRRPRRRPRSEARSRGRGLLVLDALCEGRWGVEDIPLGKAVWAEIPR</sequence>
<dbReference type="InterPro" id="IPR050267">
    <property type="entry name" value="Anti-sigma-factor_SerPK"/>
</dbReference>
<evidence type="ECO:0000313" key="4">
    <source>
        <dbReference type="Proteomes" id="UP000318052"/>
    </source>
</evidence>
<gene>
    <name evidence="3" type="ORF">FRZ02_13310</name>
</gene>
<keyword evidence="4" id="KW-1185">Reference proteome</keyword>
<dbReference type="Gene3D" id="3.30.565.10">
    <property type="entry name" value="Histidine kinase-like ATPase, C-terminal domain"/>
    <property type="match status" value="1"/>
</dbReference>
<comment type="caution">
    <text evidence="3">The sequence shown here is derived from an EMBL/GenBank/DDBJ whole genome shotgun (WGS) entry which is preliminary data.</text>
</comment>
<dbReference type="InterPro" id="IPR036890">
    <property type="entry name" value="HATPase_C_sf"/>
</dbReference>
<keyword evidence="3" id="KW-0067">ATP-binding</keyword>
<organism evidence="3 4">
    <name type="scientific">Streptomyces albidoflavus</name>
    <dbReference type="NCBI Taxonomy" id="1886"/>
    <lineage>
        <taxon>Bacteria</taxon>
        <taxon>Bacillati</taxon>
        <taxon>Actinomycetota</taxon>
        <taxon>Actinomycetes</taxon>
        <taxon>Kitasatosporales</taxon>
        <taxon>Streptomycetaceae</taxon>
        <taxon>Streptomyces</taxon>
        <taxon>Streptomyces albidoflavus group</taxon>
    </lineage>
</organism>
<dbReference type="GO" id="GO:0005524">
    <property type="term" value="F:ATP binding"/>
    <property type="evidence" value="ECO:0007669"/>
    <property type="project" value="UniProtKB-KW"/>
</dbReference>
<keyword evidence="1" id="KW-0808">Transferase</keyword>
<dbReference type="PANTHER" id="PTHR35526:SF3">
    <property type="entry name" value="ANTI-SIGMA-F FACTOR RSBW"/>
    <property type="match status" value="1"/>
</dbReference>
<keyword evidence="1" id="KW-0418">Kinase</keyword>
<dbReference type="EMBL" id="VOGX01000018">
    <property type="protein sequence ID" value="TWV27546.1"/>
    <property type="molecule type" value="Genomic_DNA"/>
</dbReference>
<reference evidence="4" key="1">
    <citation type="journal article" date="2019" name="Microbiol. Resour. Announc.">
        <title>Draft Genomic Sequences of Streptomyces misionensis and Streptomyces albidoflavus, bacteria applied for phytopathogen biocontrol.</title>
        <authorList>
            <person name="Pylro V."/>
            <person name="Dias A."/>
            <person name="Andreote F."/>
            <person name="Varani A."/>
            <person name="Andreote C."/>
            <person name="Bernardo E."/>
            <person name="Martins T."/>
        </authorList>
    </citation>
    <scope>NUCLEOTIDE SEQUENCE [LARGE SCALE GENOMIC DNA]</scope>
    <source>
        <strain evidence="4">77</strain>
    </source>
</reference>
<evidence type="ECO:0000313" key="3">
    <source>
        <dbReference type="EMBL" id="TWV27546.1"/>
    </source>
</evidence>
<name>A0ABY3H6P0_9ACTN</name>
<proteinExistence type="predicted"/>
<dbReference type="Proteomes" id="UP000318052">
    <property type="component" value="Unassembled WGS sequence"/>
</dbReference>